<evidence type="ECO:0000313" key="3">
    <source>
        <dbReference type="EMBL" id="EFX77983.1"/>
    </source>
</evidence>
<sequence length="182" mass="21411">MLAGSNAGVVVHRLLSLSLAKSDTRRAHCTHTQEPKAKTIRYPNSKASARVRPPSSRDQQQREGEEEKKKTEKRGEAAGFHKRMEGRRPRTFYPTTLKRQERNKKCEKQKRKEEESNNQKKCVCVVHLVSRRRSSCHQYSIPFRRYSMMMYTFGLFFSFFLSFSQPEYIRNNGSRQQCSKEE</sequence>
<evidence type="ECO:0000313" key="4">
    <source>
        <dbReference type="Proteomes" id="UP000000305"/>
    </source>
</evidence>
<evidence type="ECO:0000256" key="2">
    <source>
        <dbReference type="SAM" id="Phobius"/>
    </source>
</evidence>
<proteinExistence type="predicted"/>
<evidence type="ECO:0008006" key="5">
    <source>
        <dbReference type="Google" id="ProtNLM"/>
    </source>
</evidence>
<feature type="compositionally biased region" description="Basic and acidic residues" evidence="1">
    <location>
        <begin position="22"/>
        <end position="37"/>
    </location>
</feature>
<feature type="compositionally biased region" description="Basic and acidic residues" evidence="1">
    <location>
        <begin position="98"/>
        <end position="112"/>
    </location>
</feature>
<reference evidence="3 4" key="1">
    <citation type="journal article" date="2011" name="Science">
        <title>The ecoresponsive genome of Daphnia pulex.</title>
        <authorList>
            <person name="Colbourne J.K."/>
            <person name="Pfrender M.E."/>
            <person name="Gilbert D."/>
            <person name="Thomas W.K."/>
            <person name="Tucker A."/>
            <person name="Oakley T.H."/>
            <person name="Tokishita S."/>
            <person name="Aerts A."/>
            <person name="Arnold G.J."/>
            <person name="Basu M.K."/>
            <person name="Bauer D.J."/>
            <person name="Caceres C.E."/>
            <person name="Carmel L."/>
            <person name="Casola C."/>
            <person name="Choi J.H."/>
            <person name="Detter J.C."/>
            <person name="Dong Q."/>
            <person name="Dusheyko S."/>
            <person name="Eads B.D."/>
            <person name="Frohlich T."/>
            <person name="Geiler-Samerotte K.A."/>
            <person name="Gerlach D."/>
            <person name="Hatcher P."/>
            <person name="Jogdeo S."/>
            <person name="Krijgsveld J."/>
            <person name="Kriventseva E.V."/>
            <person name="Kultz D."/>
            <person name="Laforsch C."/>
            <person name="Lindquist E."/>
            <person name="Lopez J."/>
            <person name="Manak J.R."/>
            <person name="Muller J."/>
            <person name="Pangilinan J."/>
            <person name="Patwardhan R.P."/>
            <person name="Pitluck S."/>
            <person name="Pritham E.J."/>
            <person name="Rechtsteiner A."/>
            <person name="Rho M."/>
            <person name="Rogozin I.B."/>
            <person name="Sakarya O."/>
            <person name="Salamov A."/>
            <person name="Schaack S."/>
            <person name="Shapiro H."/>
            <person name="Shiga Y."/>
            <person name="Skalitzky C."/>
            <person name="Smith Z."/>
            <person name="Souvorov A."/>
            <person name="Sung W."/>
            <person name="Tang Z."/>
            <person name="Tsuchiya D."/>
            <person name="Tu H."/>
            <person name="Vos H."/>
            <person name="Wang M."/>
            <person name="Wolf Y.I."/>
            <person name="Yamagata H."/>
            <person name="Yamada T."/>
            <person name="Ye Y."/>
            <person name="Shaw J.R."/>
            <person name="Andrews J."/>
            <person name="Crease T.J."/>
            <person name="Tang H."/>
            <person name="Lucas S.M."/>
            <person name="Robertson H.M."/>
            <person name="Bork P."/>
            <person name="Koonin E.V."/>
            <person name="Zdobnov E.M."/>
            <person name="Grigoriev I.V."/>
            <person name="Lynch M."/>
            <person name="Boore J.L."/>
        </authorList>
    </citation>
    <scope>NUCLEOTIDE SEQUENCE [LARGE SCALE GENOMIC DNA]</scope>
</reference>
<protein>
    <recommendedName>
        <fullName evidence="5">Transmembrane protein</fullName>
    </recommendedName>
</protein>
<organism evidence="3 4">
    <name type="scientific">Daphnia pulex</name>
    <name type="common">Water flea</name>
    <dbReference type="NCBI Taxonomy" id="6669"/>
    <lineage>
        <taxon>Eukaryota</taxon>
        <taxon>Metazoa</taxon>
        <taxon>Ecdysozoa</taxon>
        <taxon>Arthropoda</taxon>
        <taxon>Crustacea</taxon>
        <taxon>Branchiopoda</taxon>
        <taxon>Diplostraca</taxon>
        <taxon>Cladocera</taxon>
        <taxon>Anomopoda</taxon>
        <taxon>Daphniidae</taxon>
        <taxon>Daphnia</taxon>
    </lineage>
</organism>
<dbReference type="HOGENOM" id="CLU_1483449_0_0_1"/>
<keyword evidence="2" id="KW-0812">Transmembrane</keyword>
<accession>E9GRB7</accession>
<dbReference type="InParanoid" id="E9GRB7"/>
<evidence type="ECO:0000256" key="1">
    <source>
        <dbReference type="SAM" id="MobiDB-lite"/>
    </source>
</evidence>
<feature type="compositionally biased region" description="Basic and acidic residues" evidence="1">
    <location>
        <begin position="59"/>
        <end position="76"/>
    </location>
</feature>
<dbReference type="AlphaFoldDB" id="E9GRB7"/>
<dbReference type="Proteomes" id="UP000000305">
    <property type="component" value="Unassembled WGS sequence"/>
</dbReference>
<dbReference type="EMBL" id="GL732559">
    <property type="protein sequence ID" value="EFX77983.1"/>
    <property type="molecule type" value="Genomic_DNA"/>
</dbReference>
<gene>
    <name evidence="3" type="ORF">DAPPUDRAFT_305274</name>
</gene>
<feature type="transmembrane region" description="Helical" evidence="2">
    <location>
        <begin position="146"/>
        <end position="163"/>
    </location>
</feature>
<keyword evidence="4" id="KW-1185">Reference proteome</keyword>
<name>E9GRB7_DAPPU</name>
<keyword evidence="2" id="KW-0472">Membrane</keyword>
<dbReference type="KEGG" id="dpx:DAPPUDRAFT_305274"/>
<keyword evidence="2" id="KW-1133">Transmembrane helix</keyword>
<feature type="region of interest" description="Disordered" evidence="1">
    <location>
        <begin position="22"/>
        <end position="112"/>
    </location>
</feature>